<dbReference type="InterPro" id="IPR002173">
    <property type="entry name" value="Carboh/pur_kinase_PfkB_CS"/>
</dbReference>
<dbReference type="EC" id="2.7.1.-" evidence="4"/>
<dbReference type="PANTHER" id="PTHR10584:SF166">
    <property type="entry name" value="RIBOKINASE"/>
    <property type="match status" value="1"/>
</dbReference>
<dbReference type="EMBL" id="UHIA01000003">
    <property type="protein sequence ID" value="SUO91461.1"/>
    <property type="molecule type" value="Genomic_DNA"/>
</dbReference>
<dbReference type="InterPro" id="IPR029056">
    <property type="entry name" value="Ribokinase-like"/>
</dbReference>
<feature type="domain" description="Carbohydrate kinase PfkB" evidence="3">
    <location>
        <begin position="8"/>
        <end position="310"/>
    </location>
</feature>
<organism evidence="4 5">
    <name type="scientific">Suttonella indologenes</name>
    <dbReference type="NCBI Taxonomy" id="13276"/>
    <lineage>
        <taxon>Bacteria</taxon>
        <taxon>Pseudomonadati</taxon>
        <taxon>Pseudomonadota</taxon>
        <taxon>Gammaproteobacteria</taxon>
        <taxon>Cardiobacteriales</taxon>
        <taxon>Cardiobacteriaceae</taxon>
        <taxon>Suttonella</taxon>
    </lineage>
</organism>
<dbReference type="GO" id="GO:0005829">
    <property type="term" value="C:cytosol"/>
    <property type="evidence" value="ECO:0007669"/>
    <property type="project" value="TreeGrafter"/>
</dbReference>
<accession>A0A380MKL7</accession>
<dbReference type="GO" id="GO:0016301">
    <property type="term" value="F:kinase activity"/>
    <property type="evidence" value="ECO:0007669"/>
    <property type="project" value="UniProtKB-KW"/>
</dbReference>
<keyword evidence="2 4" id="KW-0418">Kinase</keyword>
<name>A0A380MKL7_9GAMM</name>
<proteinExistence type="predicted"/>
<evidence type="ECO:0000256" key="2">
    <source>
        <dbReference type="ARBA" id="ARBA00022777"/>
    </source>
</evidence>
<protein>
    <submittedName>
        <fullName evidence="4">Uncharacterized sugar kinase ydjH</fullName>
        <ecNumber evidence="4">2.7.1.-</ecNumber>
    </submittedName>
</protein>
<dbReference type="CDD" id="cd01168">
    <property type="entry name" value="adenosine_kinase"/>
    <property type="match status" value="1"/>
</dbReference>
<keyword evidence="1 4" id="KW-0808">Transferase</keyword>
<evidence type="ECO:0000256" key="1">
    <source>
        <dbReference type="ARBA" id="ARBA00022679"/>
    </source>
</evidence>
<dbReference type="Gene3D" id="3.40.1190.20">
    <property type="match status" value="1"/>
</dbReference>
<dbReference type="RefSeq" id="WP_115217490.1">
    <property type="nucleotide sequence ID" value="NZ_UHIA01000003.1"/>
</dbReference>
<dbReference type="SUPFAM" id="SSF53613">
    <property type="entry name" value="Ribokinase-like"/>
    <property type="match status" value="1"/>
</dbReference>
<dbReference type="AlphaFoldDB" id="A0A380MKL7"/>
<sequence>MQERKGILALGNLLVDRTLVISEYPKETMLATISQMGLHCGGGCTNVLFNLAKLDAELPLFLSGAIGKDSEGQFILRQAQKHKVALSALIESELPTSFTDVMINSQNGERTFFHYIGAMQHYDAQAVAAIDCDAKIAHIAYLPLLPALLDVAVLKETLLTLKEKGFLISIDLVSVENQQIFTDMILPVLPYVDIVIINDVEAKSLTAAKQTASTEKDLIMAAQNIMRLGVKQAVVVHSPKYAAACDWQGNSLALPSYWVEKDKIVSTLGAGDAFCSGVLYGLHENLPLQETLQLGHGLAYFNLFSVSATEGAVDYPRLRDFIRHQSLSGIGL</sequence>
<evidence type="ECO:0000313" key="5">
    <source>
        <dbReference type="Proteomes" id="UP000254575"/>
    </source>
</evidence>
<dbReference type="InterPro" id="IPR011611">
    <property type="entry name" value="PfkB_dom"/>
</dbReference>
<dbReference type="Pfam" id="PF00294">
    <property type="entry name" value="PfkB"/>
    <property type="match status" value="1"/>
</dbReference>
<dbReference type="Proteomes" id="UP000254575">
    <property type="component" value="Unassembled WGS sequence"/>
</dbReference>
<reference evidence="4 5" key="1">
    <citation type="submission" date="2018-06" db="EMBL/GenBank/DDBJ databases">
        <authorList>
            <consortium name="Pathogen Informatics"/>
            <person name="Doyle S."/>
        </authorList>
    </citation>
    <scope>NUCLEOTIDE SEQUENCE [LARGE SCALE GENOMIC DNA]</scope>
    <source>
        <strain evidence="4 5">NCTC10717</strain>
    </source>
</reference>
<dbReference type="PANTHER" id="PTHR10584">
    <property type="entry name" value="SUGAR KINASE"/>
    <property type="match status" value="1"/>
</dbReference>
<evidence type="ECO:0000313" key="4">
    <source>
        <dbReference type="EMBL" id="SUO91461.1"/>
    </source>
</evidence>
<keyword evidence="5" id="KW-1185">Reference proteome</keyword>
<gene>
    <name evidence="4" type="primary">ydjH</name>
    <name evidence="4" type="ORF">NCTC10717_00169</name>
</gene>
<dbReference type="PROSITE" id="PS00584">
    <property type="entry name" value="PFKB_KINASES_2"/>
    <property type="match status" value="1"/>
</dbReference>
<dbReference type="OrthoDB" id="9813569at2"/>
<evidence type="ECO:0000259" key="3">
    <source>
        <dbReference type="Pfam" id="PF00294"/>
    </source>
</evidence>